<keyword evidence="2" id="KW-1185">Reference proteome</keyword>
<evidence type="ECO:0000313" key="2">
    <source>
        <dbReference type="Proteomes" id="UP001633002"/>
    </source>
</evidence>
<dbReference type="Proteomes" id="UP001633002">
    <property type="component" value="Unassembled WGS sequence"/>
</dbReference>
<comment type="caution">
    <text evidence="1">The sequence shown here is derived from an EMBL/GenBank/DDBJ whole genome shotgun (WGS) entry which is preliminary data.</text>
</comment>
<protein>
    <submittedName>
        <fullName evidence="1">Uncharacterized protein</fullName>
    </submittedName>
</protein>
<reference evidence="1 2" key="1">
    <citation type="submission" date="2024-09" db="EMBL/GenBank/DDBJ databases">
        <title>Chromosome-scale assembly of Riccia sorocarpa.</title>
        <authorList>
            <person name="Paukszto L."/>
        </authorList>
    </citation>
    <scope>NUCLEOTIDE SEQUENCE [LARGE SCALE GENOMIC DNA]</scope>
    <source>
        <strain evidence="1">LP-2024</strain>
        <tissue evidence="1">Aerial parts of the thallus</tissue>
    </source>
</reference>
<proteinExistence type="predicted"/>
<organism evidence="1 2">
    <name type="scientific">Riccia sorocarpa</name>
    <dbReference type="NCBI Taxonomy" id="122646"/>
    <lineage>
        <taxon>Eukaryota</taxon>
        <taxon>Viridiplantae</taxon>
        <taxon>Streptophyta</taxon>
        <taxon>Embryophyta</taxon>
        <taxon>Marchantiophyta</taxon>
        <taxon>Marchantiopsida</taxon>
        <taxon>Marchantiidae</taxon>
        <taxon>Marchantiales</taxon>
        <taxon>Ricciaceae</taxon>
        <taxon>Riccia</taxon>
    </lineage>
</organism>
<name>A0ABD3GHZ2_9MARC</name>
<evidence type="ECO:0000313" key="1">
    <source>
        <dbReference type="EMBL" id="KAL3678798.1"/>
    </source>
</evidence>
<dbReference type="AlphaFoldDB" id="A0ABD3GHZ2"/>
<sequence>MSPRYDLSKEFQRQTISAFGGTFLTGRTFYEIRLSKAALVVERTMVKRGRDVDERSVLVETLKAVWSDSTEHKLLIGYVLAESSTLEILWFGDLALPFYPEVPPNAGEIPSIRTRISDEVVKTLSEGLVQSRSLRGLGLS</sequence>
<dbReference type="EMBL" id="JBJQOH010000007">
    <property type="protein sequence ID" value="KAL3678798.1"/>
    <property type="molecule type" value="Genomic_DNA"/>
</dbReference>
<gene>
    <name evidence="1" type="ORF">R1sor_021754</name>
</gene>
<accession>A0ABD3GHZ2</accession>